<sequence length="132" mass="14825">MKHTRSKVMIAILVVVLLAVAVFVIMKKQESSAGESFPVPGMETCELGENYYYLAEDYVLDGKVIYKAGYYEAILITEDSDYKIFIPVDPDTLERLPSDNFSDGTTLELPDGKVYELHITDGNYRAELKEGT</sequence>
<gene>
    <name evidence="1" type="ORF">EDD77_13115</name>
</gene>
<protein>
    <submittedName>
        <fullName evidence="1">Uncharacterized protein</fullName>
    </submittedName>
</protein>
<name>A0A4R1QJ46_9FIRM</name>
<dbReference type="EMBL" id="SLUM01000031">
    <property type="protein sequence ID" value="TCL53556.1"/>
    <property type="molecule type" value="Genomic_DNA"/>
</dbReference>
<accession>A0A4R1QJ46</accession>
<reference evidence="1 2" key="1">
    <citation type="submission" date="2019-03" db="EMBL/GenBank/DDBJ databases">
        <title>Genomic Encyclopedia of Type Strains, Phase IV (KMG-IV): sequencing the most valuable type-strain genomes for metagenomic binning, comparative biology and taxonomic classification.</title>
        <authorList>
            <person name="Goeker M."/>
        </authorList>
    </citation>
    <scope>NUCLEOTIDE SEQUENCE [LARGE SCALE GENOMIC DNA]</scope>
    <source>
        <strain evidence="1 2">DSM 100451</strain>
    </source>
</reference>
<dbReference type="GeneID" id="97382757"/>
<dbReference type="OrthoDB" id="1850057at2"/>
<evidence type="ECO:0000313" key="1">
    <source>
        <dbReference type="EMBL" id="TCL53556.1"/>
    </source>
</evidence>
<comment type="caution">
    <text evidence="1">The sequence shown here is derived from an EMBL/GenBank/DDBJ whole genome shotgun (WGS) entry which is preliminary data.</text>
</comment>
<dbReference type="AlphaFoldDB" id="A0A4R1QJ46"/>
<dbReference type="RefSeq" id="WP_058965484.1">
    <property type="nucleotide sequence ID" value="NZ_CABKVM010000018.1"/>
</dbReference>
<evidence type="ECO:0000313" key="2">
    <source>
        <dbReference type="Proteomes" id="UP000295184"/>
    </source>
</evidence>
<dbReference type="Proteomes" id="UP000295184">
    <property type="component" value="Unassembled WGS sequence"/>
</dbReference>
<organism evidence="1 2">
    <name type="scientific">Allofournierella massiliensis</name>
    <dbReference type="NCBI Taxonomy" id="1650663"/>
    <lineage>
        <taxon>Bacteria</taxon>
        <taxon>Bacillati</taxon>
        <taxon>Bacillota</taxon>
        <taxon>Clostridia</taxon>
        <taxon>Eubacteriales</taxon>
        <taxon>Oscillospiraceae</taxon>
        <taxon>Allofournierella</taxon>
    </lineage>
</organism>
<dbReference type="STRING" id="1650663.GCA_001486665_02501"/>
<proteinExistence type="predicted"/>